<dbReference type="GO" id="GO:0006412">
    <property type="term" value="P:translation"/>
    <property type="evidence" value="ECO:0007669"/>
    <property type="project" value="UniProtKB-UniRule"/>
</dbReference>
<dbReference type="Gene3D" id="3.30.70.60">
    <property type="match status" value="1"/>
</dbReference>
<dbReference type="OrthoDB" id="9812702at2"/>
<dbReference type="RefSeq" id="WP_124326623.1">
    <property type="nucleotide sequence ID" value="NZ_BEXT01000001.1"/>
</dbReference>
<evidence type="ECO:0000256" key="1">
    <source>
        <dbReference type="ARBA" id="ARBA00009512"/>
    </source>
</evidence>
<evidence type="ECO:0000256" key="4">
    <source>
        <dbReference type="ARBA" id="ARBA00035104"/>
    </source>
</evidence>
<accession>A0A401FPZ1</accession>
<dbReference type="GO" id="GO:1990904">
    <property type="term" value="C:ribonucleoprotein complex"/>
    <property type="evidence" value="ECO:0007669"/>
    <property type="project" value="UniProtKB-KW"/>
</dbReference>
<feature type="compositionally biased region" description="Low complexity" evidence="7">
    <location>
        <begin position="141"/>
        <end position="151"/>
    </location>
</feature>
<dbReference type="SUPFAM" id="SSF54995">
    <property type="entry name" value="Ribosomal protein S6"/>
    <property type="match status" value="1"/>
</dbReference>
<dbReference type="InterPro" id="IPR035980">
    <property type="entry name" value="Ribosomal_bS6_sf"/>
</dbReference>
<keyword evidence="6" id="KW-0694">RNA-binding</keyword>
<comment type="caution">
    <text evidence="8">The sequence shown here is derived from an EMBL/GenBank/DDBJ whole genome shotgun (WGS) entry which is preliminary data.</text>
</comment>
<dbReference type="InterPro" id="IPR014717">
    <property type="entry name" value="Transl_elong_EF1B/ribsomal_bS6"/>
</dbReference>
<dbReference type="AlphaFoldDB" id="A0A401FPZ1"/>
<evidence type="ECO:0000256" key="5">
    <source>
        <dbReference type="ARBA" id="ARBA00035294"/>
    </source>
</evidence>
<dbReference type="GO" id="GO:0005840">
    <property type="term" value="C:ribosome"/>
    <property type="evidence" value="ECO:0007669"/>
    <property type="project" value="UniProtKB-KW"/>
</dbReference>
<comment type="similarity">
    <text evidence="1 6">Belongs to the bacterial ribosomal protein bS6 family.</text>
</comment>
<evidence type="ECO:0000256" key="6">
    <source>
        <dbReference type="HAMAP-Rule" id="MF_00360"/>
    </source>
</evidence>
<dbReference type="Pfam" id="PF01250">
    <property type="entry name" value="Ribosomal_S6"/>
    <property type="match status" value="1"/>
</dbReference>
<evidence type="ECO:0000313" key="8">
    <source>
        <dbReference type="EMBL" id="GBC59079.1"/>
    </source>
</evidence>
<keyword evidence="3 6" id="KW-0687">Ribonucleoprotein</keyword>
<dbReference type="GO" id="GO:0005737">
    <property type="term" value="C:cytoplasm"/>
    <property type="evidence" value="ECO:0007669"/>
    <property type="project" value="UniProtKB-ARBA"/>
</dbReference>
<sequence length="159" mass="17942">MRKYETIVITNPDLDKALRKTFFERVEEIIVQEGGVLIRFNDWGVKKLAYEIKKKVRGDYTLIDYCGAGAVVDEMERFFRIDDRALKFMTVLLEKEADMEAVQAEIEADQAKQVEKDRQAAAEEKKAAPDAAAEKAEVAEADASSTESTETSPDEEEAK</sequence>
<dbReference type="InterPro" id="IPR000529">
    <property type="entry name" value="Ribosomal_bS6"/>
</dbReference>
<dbReference type="PANTHER" id="PTHR21011">
    <property type="entry name" value="MITOCHONDRIAL 28S RIBOSOMAL PROTEIN S6"/>
    <property type="match status" value="1"/>
</dbReference>
<keyword evidence="2 6" id="KW-0689">Ribosomal protein</keyword>
<dbReference type="Proteomes" id="UP000288096">
    <property type="component" value="Unassembled WGS sequence"/>
</dbReference>
<evidence type="ECO:0000256" key="7">
    <source>
        <dbReference type="SAM" id="MobiDB-lite"/>
    </source>
</evidence>
<gene>
    <name evidence="6" type="primary">rpsF</name>
    <name evidence="8" type="ORF">DENIS_0009</name>
</gene>
<evidence type="ECO:0000256" key="3">
    <source>
        <dbReference type="ARBA" id="ARBA00023274"/>
    </source>
</evidence>
<proteinExistence type="inferred from homology"/>
<dbReference type="HAMAP" id="MF_00360">
    <property type="entry name" value="Ribosomal_bS6"/>
    <property type="match status" value="1"/>
</dbReference>
<organism evidence="8 9">
    <name type="scientific">Desulfonema ishimotonii</name>
    <dbReference type="NCBI Taxonomy" id="45657"/>
    <lineage>
        <taxon>Bacteria</taxon>
        <taxon>Pseudomonadati</taxon>
        <taxon>Thermodesulfobacteriota</taxon>
        <taxon>Desulfobacteria</taxon>
        <taxon>Desulfobacterales</taxon>
        <taxon>Desulfococcaceae</taxon>
        <taxon>Desulfonema</taxon>
    </lineage>
</organism>
<evidence type="ECO:0000313" key="9">
    <source>
        <dbReference type="Proteomes" id="UP000288096"/>
    </source>
</evidence>
<dbReference type="EMBL" id="BEXT01000001">
    <property type="protein sequence ID" value="GBC59079.1"/>
    <property type="molecule type" value="Genomic_DNA"/>
</dbReference>
<reference evidence="9" key="1">
    <citation type="submission" date="2017-11" db="EMBL/GenBank/DDBJ databases">
        <authorList>
            <person name="Watanabe M."/>
            <person name="Kojima H."/>
        </authorList>
    </citation>
    <scope>NUCLEOTIDE SEQUENCE [LARGE SCALE GENOMIC DNA]</scope>
    <source>
        <strain evidence="9">Tokyo 01</strain>
    </source>
</reference>
<evidence type="ECO:0000256" key="2">
    <source>
        <dbReference type="ARBA" id="ARBA00022980"/>
    </source>
</evidence>
<reference evidence="9" key="2">
    <citation type="submission" date="2019-01" db="EMBL/GenBank/DDBJ databases">
        <title>Genome sequence of Desulfonema ishimotonii strain Tokyo 01.</title>
        <authorList>
            <person name="Fukui M."/>
        </authorList>
    </citation>
    <scope>NUCLEOTIDE SEQUENCE [LARGE SCALE GENOMIC DNA]</scope>
    <source>
        <strain evidence="9">Tokyo 01</strain>
    </source>
</reference>
<dbReference type="InterPro" id="IPR020814">
    <property type="entry name" value="Ribosomal_S6_plastid/chlpt"/>
</dbReference>
<dbReference type="GO" id="GO:0003735">
    <property type="term" value="F:structural constituent of ribosome"/>
    <property type="evidence" value="ECO:0007669"/>
    <property type="project" value="InterPro"/>
</dbReference>
<dbReference type="PANTHER" id="PTHR21011:SF1">
    <property type="entry name" value="SMALL RIBOSOMAL SUBUNIT PROTEIN BS6M"/>
    <property type="match status" value="1"/>
</dbReference>
<feature type="compositionally biased region" description="Basic and acidic residues" evidence="7">
    <location>
        <begin position="109"/>
        <end position="138"/>
    </location>
</feature>
<dbReference type="NCBIfam" id="TIGR00166">
    <property type="entry name" value="S6"/>
    <property type="match status" value="1"/>
</dbReference>
<protein>
    <recommendedName>
        <fullName evidence="5 6">Small ribosomal subunit protein bS6</fullName>
    </recommendedName>
</protein>
<dbReference type="GO" id="GO:0070181">
    <property type="term" value="F:small ribosomal subunit rRNA binding"/>
    <property type="evidence" value="ECO:0007669"/>
    <property type="project" value="TreeGrafter"/>
</dbReference>
<comment type="function">
    <text evidence="4 6">Binds together with bS18 to 16S ribosomal RNA.</text>
</comment>
<dbReference type="CDD" id="cd00473">
    <property type="entry name" value="bS6"/>
    <property type="match status" value="1"/>
</dbReference>
<keyword evidence="6" id="KW-0699">rRNA-binding</keyword>
<name>A0A401FPZ1_9BACT</name>
<feature type="region of interest" description="Disordered" evidence="7">
    <location>
        <begin position="109"/>
        <end position="159"/>
    </location>
</feature>
<keyword evidence="9" id="KW-1185">Reference proteome</keyword>